<name>A0A1D9QAL3_SCLS1</name>
<feature type="compositionally biased region" description="Polar residues" evidence="1">
    <location>
        <begin position="923"/>
        <end position="940"/>
    </location>
</feature>
<gene>
    <name evidence="2" type="ORF">sscle_08g064430</name>
</gene>
<feature type="region of interest" description="Disordered" evidence="1">
    <location>
        <begin position="585"/>
        <end position="642"/>
    </location>
</feature>
<evidence type="ECO:0000256" key="1">
    <source>
        <dbReference type="SAM" id="MobiDB-lite"/>
    </source>
</evidence>
<feature type="compositionally biased region" description="Basic and acidic residues" evidence="1">
    <location>
        <begin position="1072"/>
        <end position="1085"/>
    </location>
</feature>
<feature type="compositionally biased region" description="Polar residues" evidence="1">
    <location>
        <begin position="1012"/>
        <end position="1039"/>
    </location>
</feature>
<feature type="region of interest" description="Disordered" evidence="1">
    <location>
        <begin position="219"/>
        <end position="241"/>
    </location>
</feature>
<dbReference type="SUPFAM" id="SSF54928">
    <property type="entry name" value="RNA-binding domain, RBD"/>
    <property type="match status" value="1"/>
</dbReference>
<feature type="region of interest" description="Disordered" evidence="1">
    <location>
        <begin position="1122"/>
        <end position="1149"/>
    </location>
</feature>
<dbReference type="EMBL" id="CP017821">
    <property type="protein sequence ID" value="APA11673.1"/>
    <property type="molecule type" value="Genomic_DNA"/>
</dbReference>
<evidence type="ECO:0000313" key="3">
    <source>
        <dbReference type="Proteomes" id="UP000177798"/>
    </source>
</evidence>
<evidence type="ECO:0000313" key="2">
    <source>
        <dbReference type="EMBL" id="APA11673.1"/>
    </source>
</evidence>
<feature type="compositionally biased region" description="Polar residues" evidence="1">
    <location>
        <begin position="954"/>
        <end position="968"/>
    </location>
</feature>
<feature type="compositionally biased region" description="Basic and acidic residues" evidence="1">
    <location>
        <begin position="375"/>
        <end position="385"/>
    </location>
</feature>
<sequence>MTQHNYQQVDPGNTIVAGQSSQAPQPTTNDHTRWQVQNHASAPAWISTQGGLFPKREPVSNMRATRIVHSDIKADINVEAARLRRLYPELIRYVKKPTGWDDLYHLWDAADIQMEGPEFLYYVMHQLGEENEQLDREYELAKHHEIDEYVQAWVKDKKESVLSCAAGDMYELFCSDPSEDDDFSPELKLILNKTLEAHRLRLLRDASGNAVNATVHDSLQPNSVPQMSRSVSDNGNHPRQNRIARPTIPIVTASQSITTQPGEVKPKSHFLPLTQAQFTPSFHGGRNLSMPLNLQIQNQPASTKQEENMSLASAVPHQPQTHNHIMEAQHGIVNGLNALADFNLATSLNASSGPVVSPARHNSYRNDNTLRNRPRPREDSIETPRNRRNQWVSPHGTHQNKFIHQTPHNRQLSTSGSMRGSPSRVPQAEPIYIRNFEHSSGLVGDNPNQRMSNGDFVGSRTELPSDAQKTFQHSKINQHPDLGEMEGDPKLLQTDTFCVYTYDTSAPRNSFGRTLYLKGPDLKMFHTSHLKDLMSTVGNVVSIKYLFKPYDNGPVFVTFDGDVLAMAIEKFNGYRLPNGRLLTAGYPHENSRDRSGSNSSYNSYHGDNHTRYMSAAGSENRAYSRRNSISQHRPSRSQSGQIPFRYFSSNHIISGNVGEPFPHLNSPTRPYPASYAPVAQQQSPGHALGAVISEVVQHERGIAHFQQQMPLAIMNSRTNIPGISHYRTYGGAQAESHRVNTNFGAGPALPNLSNLPGNRKENSPIKQAFDRNAQFTPTRKHSKTSVLTQITSTSTTSVVTPAAIPVESSSQPQLNNPTVEVVSLEALTGEVATVPKTSQSFTNETTAESEALSTEIIKEVGAAAPASPGHVEISSSKLSSEKVAVEAAKQLPQAKAKNSKKNKKQFKFNSKVDIDKENNISCSTRAIPSPAESESTNSSLVGGDIFFSEDSTRKPSVSSMDSTSNNHLTKIISKSQIISDKAENPDEKERTSAKALDNELILAASVALTQPNITKTNSSHQRSKTGGSTNDSLNKSRSTSTKDLKKQPHSSNSDNCDSPTTATGSVINTELKTAKFHEKTPRDGGAKSSEQQEQLKADSSKKKKRDLPEVIQEIKKSSVLVVSNDSSEWPSLAPSKSPPSSIADGKPPQSIALSASTILKTKEVIKPALPLKPLKPLHRPSDDKLGSIVWPFVRRCKRKVLSENTGG</sequence>
<feature type="region of interest" description="Disordered" evidence="1">
    <location>
        <begin position="923"/>
        <end position="968"/>
    </location>
</feature>
<feature type="region of interest" description="Disordered" evidence="1">
    <location>
        <begin position="350"/>
        <end position="425"/>
    </location>
</feature>
<feature type="region of interest" description="Disordered" evidence="1">
    <location>
        <begin position="1"/>
        <end position="30"/>
    </location>
</feature>
<dbReference type="InterPro" id="IPR035979">
    <property type="entry name" value="RBD_domain_sf"/>
</dbReference>
<dbReference type="GO" id="GO:0003676">
    <property type="term" value="F:nucleic acid binding"/>
    <property type="evidence" value="ECO:0007669"/>
    <property type="project" value="InterPro"/>
</dbReference>
<feature type="region of interest" description="Disordered" evidence="1">
    <location>
        <begin position="1012"/>
        <end position="1108"/>
    </location>
</feature>
<dbReference type="Proteomes" id="UP000177798">
    <property type="component" value="Chromosome 8"/>
</dbReference>
<feature type="compositionally biased region" description="Polar residues" evidence="1">
    <location>
        <begin position="1049"/>
        <end position="1071"/>
    </location>
</feature>
<feature type="compositionally biased region" description="Basic and acidic residues" evidence="1">
    <location>
        <begin position="1093"/>
        <end position="1108"/>
    </location>
</feature>
<dbReference type="VEuPathDB" id="FungiDB:sscle_08g064430"/>
<proteinExistence type="predicted"/>
<dbReference type="OrthoDB" id="3941926at2759"/>
<dbReference type="AlphaFoldDB" id="A0A1D9QAL3"/>
<feature type="compositionally biased region" description="Polar residues" evidence="1">
    <location>
        <begin position="389"/>
        <end position="420"/>
    </location>
</feature>
<organism evidence="2 3">
    <name type="scientific">Sclerotinia sclerotiorum (strain ATCC 18683 / 1980 / Ss-1)</name>
    <name type="common">White mold</name>
    <name type="synonym">Whetzelinia sclerotiorum</name>
    <dbReference type="NCBI Taxonomy" id="665079"/>
    <lineage>
        <taxon>Eukaryota</taxon>
        <taxon>Fungi</taxon>
        <taxon>Dikarya</taxon>
        <taxon>Ascomycota</taxon>
        <taxon>Pezizomycotina</taxon>
        <taxon>Leotiomycetes</taxon>
        <taxon>Helotiales</taxon>
        <taxon>Sclerotiniaceae</taxon>
        <taxon>Sclerotinia</taxon>
    </lineage>
</organism>
<reference evidence="3" key="1">
    <citation type="journal article" date="2017" name="Genome Biol. Evol.">
        <title>The complete genome sequence of the phytopathogenic fungus Sclerotinia sclerotiorum reveals insights into the genome architecture of broad host range pathogens.</title>
        <authorList>
            <person name="Derbyshire M."/>
            <person name="Denton-Giles M."/>
            <person name="Hegedus D."/>
            <person name="Seifbarghy S."/>
            <person name="Rollins J."/>
            <person name="van Kan J."/>
            <person name="Seidl M.F."/>
            <person name="Faino L."/>
            <person name="Mbengue M."/>
            <person name="Navaud O."/>
            <person name="Raffaele S."/>
            <person name="Hammond-Kosack K."/>
            <person name="Heard S."/>
            <person name="Oliver R."/>
        </authorList>
    </citation>
    <scope>NUCLEOTIDE SEQUENCE [LARGE SCALE GENOMIC DNA]</scope>
    <source>
        <strain evidence="3">ATCC 18683 / 1980 / Ss-1</strain>
    </source>
</reference>
<protein>
    <recommendedName>
        <fullName evidence="4">RRM domain-containing protein</fullName>
    </recommendedName>
</protein>
<feature type="compositionally biased region" description="Low complexity" evidence="1">
    <location>
        <begin position="596"/>
        <end position="605"/>
    </location>
</feature>
<feature type="compositionally biased region" description="Low complexity" evidence="1">
    <location>
        <begin position="1130"/>
        <end position="1141"/>
    </location>
</feature>
<feature type="compositionally biased region" description="Polar residues" evidence="1">
    <location>
        <begin position="625"/>
        <end position="642"/>
    </location>
</feature>
<feature type="compositionally biased region" description="Polar residues" evidence="1">
    <location>
        <begin position="219"/>
        <end position="238"/>
    </location>
</feature>
<evidence type="ECO:0008006" key="4">
    <source>
        <dbReference type="Google" id="ProtNLM"/>
    </source>
</evidence>
<accession>A0A1D9QAL3</accession>